<dbReference type="InterPro" id="IPR006691">
    <property type="entry name" value="GyrA/parC_rep"/>
</dbReference>
<comment type="catalytic activity">
    <reaction evidence="1 7 8">
        <text>ATP-dependent breakage, passage and rejoining of double-stranded DNA.</text>
        <dbReference type="EC" id="5.6.2.2"/>
    </reaction>
</comment>
<gene>
    <name evidence="7 10" type="primary">parC</name>
    <name evidence="10" type="ORF">DIW15_03130</name>
</gene>
<dbReference type="CDD" id="cd00187">
    <property type="entry name" value="TOP4c"/>
    <property type="match status" value="1"/>
</dbReference>
<dbReference type="GO" id="GO:0005694">
    <property type="term" value="C:chromosome"/>
    <property type="evidence" value="ECO:0007669"/>
    <property type="project" value="InterPro"/>
</dbReference>
<feature type="site" description="Interaction with DNA" evidence="7">
    <location>
        <position position="77"/>
    </location>
</feature>
<dbReference type="GO" id="GO:0003677">
    <property type="term" value="F:DNA binding"/>
    <property type="evidence" value="ECO:0007669"/>
    <property type="project" value="UniProtKB-UniRule"/>
</dbReference>
<keyword evidence="6 7" id="KW-0413">Isomerase</keyword>
<evidence type="ECO:0000259" key="9">
    <source>
        <dbReference type="PROSITE" id="PS52040"/>
    </source>
</evidence>
<dbReference type="GO" id="GO:0009330">
    <property type="term" value="C:DNA topoisomerase type II (double strand cut, ATP-hydrolyzing) complex"/>
    <property type="evidence" value="ECO:0007669"/>
    <property type="project" value="TreeGrafter"/>
</dbReference>
<dbReference type="InterPro" id="IPR005741">
    <property type="entry name" value="TopoIV_A_Gpos"/>
</dbReference>
<feature type="site" description="Interaction with DNA" evidence="7">
    <location>
        <position position="90"/>
    </location>
</feature>
<dbReference type="FunFam" id="3.90.199.10:FF:000001">
    <property type="entry name" value="DNA gyrase subunit A"/>
    <property type="match status" value="1"/>
</dbReference>
<evidence type="ECO:0000256" key="1">
    <source>
        <dbReference type="ARBA" id="ARBA00000185"/>
    </source>
</evidence>
<dbReference type="NCBIfam" id="TIGR01061">
    <property type="entry name" value="parC_Gpos"/>
    <property type="match status" value="1"/>
</dbReference>
<dbReference type="SUPFAM" id="SSF101904">
    <property type="entry name" value="GyrA/ParC C-terminal domain-like"/>
    <property type="match status" value="1"/>
</dbReference>
<feature type="domain" description="Topo IIA-type catalytic" evidence="9">
    <location>
        <begin position="33"/>
        <end position="498"/>
    </location>
</feature>
<sequence>MSHDTQITELHLAEVMGERFGRYSKYIIQERALPDIRDGLKPVQRRILFAMYRDHNTSDKAFRKSAKTVGNVIGNYHPHGDSSVYEAMVRMSQYWKLNHELIEMHGNNGSMDGDPPAAMRYTEARLSKISGELLKDIDKKTVPHVLNFDDTLEEPTVLPAGFPQLLVNGATGISAGYATDIPPHNLAEVIDATIQLIDHPKTTLKDLLKIIKGPDFPTGGIIQGKKDLLHAYQTGKGKVVLRSKTQIEDLKGKKQQIVIDEIPYEINKSNLVKRIDYIRINKQIEGIADVRDESDRNGLRIVIELKKDVNAEGVLQYLLKKTDLQVNYNFNMVAINDQKPDQVGLIDILSAYITFKADVIRKRTQFELQKAQTRLHIVDGLIKALSILDEVIQTIRDSENKSDAKVQLVKQYDFTNEQAEAIVTLQLYRLTNTDITALQSERLDLNESVAYFESILTNSKTLHNIMKKELRDVKKTYQRNRLTSIEDEVEELIIDKEILVPEEDVKVVITETGYYKRTTLRSAMASAVTDLGLKDGDYPIFVKTLSTLDNLVLFTDKGNYLYIPVHDLPDLKWKELGLHLSQKYSLEPNERVLLVSTEKDLSDDTVLFLTREGQVKLTEGSQFSSFRGDKVKSSKAMKLKTASDVITTVSQISKKAENSDLAVITHRGLCLRFNISEIPIVGTNASGVKAANLKKDDFIVSGVVIPSDSNHVPVVMLTQRGSLKKIDITTISRLSRAKRGLMVLKELKSDPHRLIAAFPINQSTGGVSLIVKQQDGTIEIDTNDLNYSTRTSNGSFVDDLKDKPILSVSVRDTSLLE</sequence>
<accession>A0A3D4S4D9</accession>
<evidence type="ECO:0000256" key="4">
    <source>
        <dbReference type="ARBA" id="ARBA00023125"/>
    </source>
</evidence>
<protein>
    <recommendedName>
        <fullName evidence="7">DNA topoisomerase 4 subunit A</fullName>
        <ecNumber evidence="7">5.6.2.2</ecNumber>
    </recommendedName>
    <alternativeName>
        <fullName evidence="7">Topoisomerase IV subunit A</fullName>
    </alternativeName>
</protein>
<keyword evidence="2 7" id="KW-1003">Cell membrane</keyword>
<dbReference type="GO" id="GO:0005524">
    <property type="term" value="F:ATP binding"/>
    <property type="evidence" value="ECO:0007669"/>
    <property type="project" value="InterPro"/>
</dbReference>
<evidence type="ECO:0000313" key="11">
    <source>
        <dbReference type="Proteomes" id="UP000262195"/>
    </source>
</evidence>
<name>A0A3D4S4D9_9ENTE</name>
<dbReference type="PANTHER" id="PTHR43493:SF9">
    <property type="entry name" value="DNA TOPOISOMERASE 4 SUBUNIT A"/>
    <property type="match status" value="1"/>
</dbReference>
<dbReference type="PANTHER" id="PTHR43493">
    <property type="entry name" value="DNA GYRASE/TOPOISOMERASE SUBUNIT A"/>
    <property type="match status" value="1"/>
</dbReference>
<reference evidence="10 11" key="1">
    <citation type="journal article" date="2018" name="Nat. Biotechnol.">
        <title>A standardized bacterial taxonomy based on genome phylogeny substantially revises the tree of life.</title>
        <authorList>
            <person name="Parks D.H."/>
            <person name="Chuvochina M."/>
            <person name="Waite D.W."/>
            <person name="Rinke C."/>
            <person name="Skarshewski A."/>
            <person name="Chaumeil P.A."/>
            <person name="Hugenholtz P."/>
        </authorList>
    </citation>
    <scope>NUCLEOTIDE SEQUENCE [LARGE SCALE GENOMIC DNA]</scope>
    <source>
        <strain evidence="10">UBA11306</strain>
    </source>
</reference>
<dbReference type="InterPro" id="IPR035516">
    <property type="entry name" value="Gyrase/topoIV_suA_C"/>
</dbReference>
<dbReference type="SUPFAM" id="SSF56719">
    <property type="entry name" value="Type II DNA topoisomerase"/>
    <property type="match status" value="1"/>
</dbReference>
<dbReference type="NCBIfam" id="NF004044">
    <property type="entry name" value="PRK05561.1"/>
    <property type="match status" value="1"/>
</dbReference>
<dbReference type="HAMAP" id="MF_00937">
    <property type="entry name" value="ParC_type2"/>
    <property type="match status" value="1"/>
</dbReference>
<dbReference type="InterPro" id="IPR002205">
    <property type="entry name" value="Topo_IIA_dom_A"/>
</dbReference>
<feature type="site" description="Interaction with DNA" evidence="7">
    <location>
        <position position="41"/>
    </location>
</feature>
<dbReference type="InterPro" id="IPR013760">
    <property type="entry name" value="Topo_IIA-like_dom_sf"/>
</dbReference>
<feature type="active site" description="O-(5'-phospho-DNA)-tyrosine intermediate" evidence="7 8">
    <location>
        <position position="121"/>
    </location>
</feature>
<comment type="subunit">
    <text evidence="7">Heterotetramer composed of ParC and ParE.</text>
</comment>
<comment type="caution">
    <text evidence="10">The sequence shown here is derived from an EMBL/GenBank/DDBJ whole genome shotgun (WGS) entry which is preliminary data.</text>
</comment>
<dbReference type="AlphaFoldDB" id="A0A3D4S4D9"/>
<dbReference type="InterPro" id="IPR013757">
    <property type="entry name" value="Topo_IIA_A_a_sf"/>
</dbReference>
<dbReference type="Pfam" id="PF00521">
    <property type="entry name" value="DNA_topoisoIV"/>
    <property type="match status" value="1"/>
</dbReference>
<dbReference type="FunFam" id="3.30.1360.40:FF:000002">
    <property type="entry name" value="DNA gyrase subunit A"/>
    <property type="match status" value="1"/>
</dbReference>
<dbReference type="Gene3D" id="2.120.10.90">
    <property type="entry name" value="DNA gyrase/topoisomerase IV, subunit A, C-terminal"/>
    <property type="match status" value="1"/>
</dbReference>
<keyword evidence="3 7" id="KW-0799">Topoisomerase</keyword>
<feature type="site" description="Interaction with DNA" evidence="7">
    <location>
        <position position="79"/>
    </location>
</feature>
<comment type="subcellular location">
    <subcellularLocation>
        <location evidence="7">Cell membrane</location>
        <topology evidence="7">Peripheral membrane protein</topology>
    </subcellularLocation>
</comment>
<dbReference type="Gene3D" id="1.10.268.10">
    <property type="entry name" value="Topoisomerase, domain 3"/>
    <property type="match status" value="1"/>
</dbReference>
<keyword evidence="4 7" id="KW-0238">DNA-binding</keyword>
<evidence type="ECO:0000256" key="3">
    <source>
        <dbReference type="ARBA" id="ARBA00023029"/>
    </source>
</evidence>
<comment type="similarity">
    <text evidence="7">Belongs to the type II topoisomerase GyrA/ParC subunit family. ParC type 2 subfamily.</text>
</comment>
<dbReference type="Pfam" id="PF03989">
    <property type="entry name" value="DNA_gyraseA_C"/>
    <property type="match status" value="4"/>
</dbReference>
<dbReference type="GO" id="GO:0007059">
    <property type="term" value="P:chromosome segregation"/>
    <property type="evidence" value="ECO:0007669"/>
    <property type="project" value="UniProtKB-UniRule"/>
</dbReference>
<evidence type="ECO:0000256" key="8">
    <source>
        <dbReference type="PROSITE-ProRule" id="PRU01384"/>
    </source>
</evidence>
<organism evidence="10 11">
    <name type="scientific">Bavariicoccus seileri</name>
    <dbReference type="NCBI Taxonomy" id="549685"/>
    <lineage>
        <taxon>Bacteria</taxon>
        <taxon>Bacillati</taxon>
        <taxon>Bacillota</taxon>
        <taxon>Bacilli</taxon>
        <taxon>Lactobacillales</taxon>
        <taxon>Enterococcaceae</taxon>
        <taxon>Bavariicoccus</taxon>
    </lineage>
</organism>
<dbReference type="Gene3D" id="3.90.199.10">
    <property type="entry name" value="Topoisomerase II, domain 5"/>
    <property type="match status" value="1"/>
</dbReference>
<evidence type="ECO:0000256" key="2">
    <source>
        <dbReference type="ARBA" id="ARBA00022475"/>
    </source>
</evidence>
<feature type="site" description="Transition state stabilizer" evidence="7">
    <location>
        <position position="120"/>
    </location>
</feature>
<dbReference type="SMART" id="SM00434">
    <property type="entry name" value="TOP4c"/>
    <property type="match status" value="1"/>
</dbReference>
<dbReference type="GO" id="GO:0005737">
    <property type="term" value="C:cytoplasm"/>
    <property type="evidence" value="ECO:0007669"/>
    <property type="project" value="TreeGrafter"/>
</dbReference>
<keyword evidence="5 7" id="KW-0472">Membrane</keyword>
<dbReference type="EC" id="5.6.2.2" evidence="7"/>
<evidence type="ECO:0000256" key="5">
    <source>
        <dbReference type="ARBA" id="ARBA00023136"/>
    </source>
</evidence>
<dbReference type="Proteomes" id="UP000262195">
    <property type="component" value="Unassembled WGS sequence"/>
</dbReference>
<dbReference type="EMBL" id="DQHO01000018">
    <property type="protein sequence ID" value="HCS93689.1"/>
    <property type="molecule type" value="Genomic_DNA"/>
</dbReference>
<dbReference type="PROSITE" id="PS52040">
    <property type="entry name" value="TOPO_IIA"/>
    <property type="match status" value="1"/>
</dbReference>
<dbReference type="FunFam" id="1.10.268.10:FF:000001">
    <property type="entry name" value="DNA gyrase subunit A"/>
    <property type="match status" value="1"/>
</dbReference>
<dbReference type="GO" id="GO:0019897">
    <property type="term" value="C:extrinsic component of plasma membrane"/>
    <property type="evidence" value="ECO:0007669"/>
    <property type="project" value="UniProtKB-UniRule"/>
</dbReference>
<dbReference type="STRING" id="1121105.GCA_000421665_01002"/>
<comment type="function">
    <text evidence="7">Topoisomerase IV is essential for chromosome segregation. It relaxes supercoiled DNA. Performs the decatenation events required during the replication of a circular DNA molecule.</text>
</comment>
<dbReference type="Gene3D" id="3.30.1360.40">
    <property type="match status" value="1"/>
</dbReference>
<proteinExistence type="inferred from homology"/>
<evidence type="ECO:0000256" key="7">
    <source>
        <dbReference type="HAMAP-Rule" id="MF_00937"/>
    </source>
</evidence>
<dbReference type="GO" id="GO:0034335">
    <property type="term" value="F:DNA negative supercoiling activity"/>
    <property type="evidence" value="ECO:0007669"/>
    <property type="project" value="UniProtKB-ARBA"/>
</dbReference>
<feature type="site" description="Interaction with DNA" evidence="7">
    <location>
        <position position="96"/>
    </location>
</feature>
<evidence type="ECO:0000256" key="6">
    <source>
        <dbReference type="ARBA" id="ARBA00023235"/>
    </source>
</evidence>
<dbReference type="GO" id="GO:0006265">
    <property type="term" value="P:DNA topological change"/>
    <property type="evidence" value="ECO:0007669"/>
    <property type="project" value="UniProtKB-UniRule"/>
</dbReference>
<dbReference type="InterPro" id="IPR050220">
    <property type="entry name" value="Type_II_DNA_Topoisomerases"/>
</dbReference>
<evidence type="ECO:0000313" key="10">
    <source>
        <dbReference type="EMBL" id="HCS93689.1"/>
    </source>
</evidence>
<dbReference type="InterPro" id="IPR013758">
    <property type="entry name" value="Topo_IIA_A/C_ab"/>
</dbReference>